<name>A0ABY3T896_9GAMM</name>
<feature type="domain" description="DUF6094" evidence="1">
    <location>
        <begin position="13"/>
        <end position="208"/>
    </location>
</feature>
<dbReference type="InterPro" id="IPR046076">
    <property type="entry name" value="DUF6094"/>
</dbReference>
<keyword evidence="3" id="KW-1185">Reference proteome</keyword>
<dbReference type="Gene3D" id="3.40.50.150">
    <property type="entry name" value="Vaccinia Virus protein VP39"/>
    <property type="match status" value="1"/>
</dbReference>
<reference evidence="2" key="1">
    <citation type="journal article" date="2022" name="Microorganisms">
        <title>Two New Species of Filamentous Sulfur Bacteria of the Genus Thiothrix, Thiothrix winogradskyi sp. nov. and 'Candidatus Thiothrix sulfatifontis' sp. nov.</title>
        <authorList>
            <person name="Ravin N.V."/>
            <person name="Rossetti S."/>
            <person name="Beletsky A.V."/>
            <person name="Kadnikov V.V."/>
            <person name="Rudenko T.S."/>
            <person name="Smolyakov D.D."/>
            <person name="Moskvitina M.I."/>
            <person name="Gureeva M.V."/>
            <person name="Mardanov A.V."/>
            <person name="Grabovich M.Y."/>
        </authorList>
    </citation>
    <scope>NUCLEOTIDE SEQUENCE</scope>
    <source>
        <strain evidence="2">CT3</strain>
    </source>
</reference>
<dbReference type="Proteomes" id="UP001054801">
    <property type="component" value="Chromosome"/>
</dbReference>
<evidence type="ECO:0000259" key="1">
    <source>
        <dbReference type="Pfam" id="PF19587"/>
    </source>
</evidence>
<dbReference type="RefSeq" id="WP_236501816.1">
    <property type="nucleotide sequence ID" value="NZ_CP091244.1"/>
</dbReference>
<evidence type="ECO:0000313" key="3">
    <source>
        <dbReference type="Proteomes" id="UP001054801"/>
    </source>
</evidence>
<protein>
    <submittedName>
        <fullName evidence="2">DUF6094 domain-containing protein</fullName>
    </submittedName>
</protein>
<dbReference type="Pfam" id="PF19587">
    <property type="entry name" value="DUF6094"/>
    <property type="match status" value="1"/>
</dbReference>
<gene>
    <name evidence="2" type="ORF">L2Y54_10380</name>
</gene>
<accession>A0ABY3T896</accession>
<sequence>MSKALVFPRVARNFAKNGYYPTDETTLARTLSALEATDEGQLRILDPCAGEGVALAECKHHLGQERCLAFGIEYDAERAWHAKTVLDHCIHGDFNSCMLSYGSFGLLWLNPPYGDMLKNHESHHAPSLFQESRPRLEKHFYQRSHGLLQVGGVLVLVVPSTSFDKQLAGWIASHFREVKVFRATTEQFKQVVLFGIKQKSTGNLDATLRKQLLAIGVGDVVPDELPEVWTDAPYAVPAFVEGRKQFRFVSANLDAAQLQQEIAVHSGTLQQQFTSLFRQAAAQTNRRPLRQMTEWHTALALAAGQVGGVVRADDGRVYLIKGSTHKEKRTETRLHENIDGSTTEERIDTDVFVPVIRALDFTPASRTYGDVLTIR</sequence>
<organism evidence="2 3">
    <name type="scientific">Thiothrix winogradskyi</name>
    <dbReference type="NCBI Taxonomy" id="96472"/>
    <lineage>
        <taxon>Bacteria</taxon>
        <taxon>Pseudomonadati</taxon>
        <taxon>Pseudomonadota</taxon>
        <taxon>Gammaproteobacteria</taxon>
        <taxon>Thiotrichales</taxon>
        <taxon>Thiotrichaceae</taxon>
        <taxon>Thiothrix</taxon>
    </lineage>
</organism>
<dbReference type="InterPro" id="IPR029063">
    <property type="entry name" value="SAM-dependent_MTases_sf"/>
</dbReference>
<dbReference type="EMBL" id="CP091244">
    <property type="protein sequence ID" value="UJS26423.1"/>
    <property type="molecule type" value="Genomic_DNA"/>
</dbReference>
<evidence type="ECO:0000313" key="2">
    <source>
        <dbReference type="EMBL" id="UJS26423.1"/>
    </source>
</evidence>
<dbReference type="PRINTS" id="PR00507">
    <property type="entry name" value="N12N6MTFRASE"/>
</dbReference>
<proteinExistence type="predicted"/>
<dbReference type="SUPFAM" id="SSF53335">
    <property type="entry name" value="S-adenosyl-L-methionine-dependent methyltransferases"/>
    <property type="match status" value="1"/>
</dbReference>